<keyword evidence="2" id="KW-1185">Reference proteome</keyword>
<dbReference type="InterPro" id="IPR040256">
    <property type="entry name" value="At4g02000-like"/>
</dbReference>
<dbReference type="EMBL" id="VEPZ02000982">
    <property type="protein sequence ID" value="KAE8705252.1"/>
    <property type="molecule type" value="Genomic_DNA"/>
</dbReference>
<evidence type="ECO:0000313" key="2">
    <source>
        <dbReference type="Proteomes" id="UP000436088"/>
    </source>
</evidence>
<proteinExistence type="predicted"/>
<dbReference type="Proteomes" id="UP000436088">
    <property type="component" value="Unassembled WGS sequence"/>
</dbReference>
<dbReference type="PANTHER" id="PTHR31286">
    <property type="entry name" value="GLYCINE-RICH CELL WALL STRUCTURAL PROTEIN 1.8-LIKE"/>
    <property type="match status" value="1"/>
</dbReference>
<comment type="caution">
    <text evidence="1">The sequence shown here is derived from an EMBL/GenBank/DDBJ whole genome shotgun (WGS) entry which is preliminary data.</text>
</comment>
<gene>
    <name evidence="1" type="ORF">F3Y22_tig00110429pilonHSYRG00369</name>
</gene>
<name>A0A6A3AQZ7_HIBSY</name>
<evidence type="ECO:0000313" key="1">
    <source>
        <dbReference type="EMBL" id="KAE8705252.1"/>
    </source>
</evidence>
<protein>
    <submittedName>
        <fullName evidence="1">Uncharacterized protein</fullName>
    </submittedName>
</protein>
<reference evidence="1" key="1">
    <citation type="submission" date="2019-09" db="EMBL/GenBank/DDBJ databases">
        <title>Draft genome information of white flower Hibiscus syriacus.</title>
        <authorList>
            <person name="Kim Y.-M."/>
        </authorList>
    </citation>
    <scope>NUCLEOTIDE SEQUENCE [LARGE SCALE GENOMIC DNA]</scope>
    <source>
        <strain evidence="1">YM2019G1</strain>
    </source>
</reference>
<accession>A0A6A3AQZ7</accession>
<dbReference type="AlphaFoldDB" id="A0A6A3AQZ7"/>
<sequence>MWMPKMEYELIDVGEGYFLIKFSSLDDLKFALEGPWIIYGHYQSVRKWFADFHRSSTAIDSTAVWVDPNTSYASKGRFARVCVEIDFGKAVVPKIEVDGRWYSVEYEGLPMICFHCGKFGHRDCSSFSIQAPTRYGHEAGAKGSNRQSVGKRLFKYGN</sequence>
<dbReference type="PANTHER" id="PTHR31286:SF99">
    <property type="entry name" value="DUF4283 DOMAIN-CONTAINING PROTEIN"/>
    <property type="match status" value="1"/>
</dbReference>
<organism evidence="1 2">
    <name type="scientific">Hibiscus syriacus</name>
    <name type="common">Rose of Sharon</name>
    <dbReference type="NCBI Taxonomy" id="106335"/>
    <lineage>
        <taxon>Eukaryota</taxon>
        <taxon>Viridiplantae</taxon>
        <taxon>Streptophyta</taxon>
        <taxon>Embryophyta</taxon>
        <taxon>Tracheophyta</taxon>
        <taxon>Spermatophyta</taxon>
        <taxon>Magnoliopsida</taxon>
        <taxon>eudicotyledons</taxon>
        <taxon>Gunneridae</taxon>
        <taxon>Pentapetalae</taxon>
        <taxon>rosids</taxon>
        <taxon>malvids</taxon>
        <taxon>Malvales</taxon>
        <taxon>Malvaceae</taxon>
        <taxon>Malvoideae</taxon>
        <taxon>Hibiscus</taxon>
    </lineage>
</organism>